<dbReference type="RefSeq" id="WP_210730638.1">
    <property type="nucleotide sequence ID" value="NZ_JAAZQQ010000004.1"/>
</dbReference>
<dbReference type="InterPro" id="IPR050267">
    <property type="entry name" value="Anti-sigma-factor_SerPK"/>
</dbReference>
<dbReference type="AlphaFoldDB" id="A0A7X6H052"/>
<dbReference type="GO" id="GO:0005524">
    <property type="term" value="F:ATP binding"/>
    <property type="evidence" value="ECO:0007669"/>
    <property type="project" value="UniProtKB-KW"/>
</dbReference>
<protein>
    <submittedName>
        <fullName evidence="4">ATP-binding protein</fullName>
    </submittedName>
</protein>
<dbReference type="PANTHER" id="PTHR35526">
    <property type="entry name" value="ANTI-SIGMA-F FACTOR RSBW-RELATED"/>
    <property type="match status" value="1"/>
</dbReference>
<keyword evidence="1" id="KW-0723">Serine/threonine-protein kinase</keyword>
<evidence type="ECO:0000313" key="5">
    <source>
        <dbReference type="Proteomes" id="UP000526408"/>
    </source>
</evidence>
<dbReference type="CDD" id="cd16936">
    <property type="entry name" value="HATPase_RsbW-like"/>
    <property type="match status" value="1"/>
</dbReference>
<sequence>MSGPTGRQSAPPRLSLRFAGEDAAVRRSLAEVEAGLAAAGVGDGLRQRAQIALAEACNNIVEHAYGPARPRPGPIALDILVEAGGLRVMLRDKGRAMPPGPLPGDAMPELSGRDPMDLPEGGFGWALLRRIAEDLHHERTGDRNTLRFLLPAVEKPRKPGELPRDCQIPSAIPPA</sequence>
<evidence type="ECO:0000256" key="2">
    <source>
        <dbReference type="SAM" id="MobiDB-lite"/>
    </source>
</evidence>
<keyword evidence="5" id="KW-1185">Reference proteome</keyword>
<dbReference type="Proteomes" id="UP000526408">
    <property type="component" value="Unassembled WGS sequence"/>
</dbReference>
<dbReference type="Gene3D" id="3.30.565.10">
    <property type="entry name" value="Histidine kinase-like ATPase, C-terminal domain"/>
    <property type="match status" value="1"/>
</dbReference>
<dbReference type="InterPro" id="IPR003594">
    <property type="entry name" value="HATPase_dom"/>
</dbReference>
<dbReference type="Pfam" id="PF13581">
    <property type="entry name" value="HATPase_c_2"/>
    <property type="match status" value="1"/>
</dbReference>
<reference evidence="4 5" key="1">
    <citation type="submission" date="2020-04" db="EMBL/GenBank/DDBJ databases">
        <authorList>
            <person name="Yoon J."/>
        </authorList>
    </citation>
    <scope>NUCLEOTIDE SEQUENCE [LARGE SCALE GENOMIC DNA]</scope>
    <source>
        <strain evidence="4 5">KMU-115</strain>
    </source>
</reference>
<dbReference type="EMBL" id="JAAZQQ010000004">
    <property type="protein sequence ID" value="NKX45556.1"/>
    <property type="molecule type" value="Genomic_DNA"/>
</dbReference>
<keyword evidence="4" id="KW-0547">Nucleotide-binding</keyword>
<name>A0A7X6H052_9RHOB</name>
<dbReference type="SUPFAM" id="SSF55874">
    <property type="entry name" value="ATPase domain of HSP90 chaperone/DNA topoisomerase II/histidine kinase"/>
    <property type="match status" value="1"/>
</dbReference>
<dbReference type="InterPro" id="IPR036890">
    <property type="entry name" value="HATPase_C_sf"/>
</dbReference>
<evidence type="ECO:0000256" key="1">
    <source>
        <dbReference type="ARBA" id="ARBA00022527"/>
    </source>
</evidence>
<dbReference type="PANTHER" id="PTHR35526:SF3">
    <property type="entry name" value="ANTI-SIGMA-F FACTOR RSBW"/>
    <property type="match status" value="1"/>
</dbReference>
<feature type="domain" description="Histidine kinase/HSP90-like ATPase" evidence="3">
    <location>
        <begin position="21"/>
        <end position="148"/>
    </location>
</feature>
<keyword evidence="4" id="KW-0067">ATP-binding</keyword>
<gene>
    <name evidence="4" type="ORF">HCU73_13255</name>
</gene>
<keyword evidence="1" id="KW-0418">Kinase</keyword>
<evidence type="ECO:0000259" key="3">
    <source>
        <dbReference type="Pfam" id="PF13581"/>
    </source>
</evidence>
<accession>A0A7X6H052</accession>
<organism evidence="4 5">
    <name type="scientific">Roseicyclus persicicus</name>
    <dbReference type="NCBI Taxonomy" id="2650661"/>
    <lineage>
        <taxon>Bacteria</taxon>
        <taxon>Pseudomonadati</taxon>
        <taxon>Pseudomonadota</taxon>
        <taxon>Alphaproteobacteria</taxon>
        <taxon>Rhodobacterales</taxon>
        <taxon>Roseobacteraceae</taxon>
        <taxon>Roseicyclus</taxon>
    </lineage>
</organism>
<comment type="caution">
    <text evidence="4">The sequence shown here is derived from an EMBL/GenBank/DDBJ whole genome shotgun (WGS) entry which is preliminary data.</text>
</comment>
<proteinExistence type="predicted"/>
<keyword evidence="1" id="KW-0808">Transferase</keyword>
<feature type="region of interest" description="Disordered" evidence="2">
    <location>
        <begin position="156"/>
        <end position="175"/>
    </location>
</feature>
<evidence type="ECO:0000313" key="4">
    <source>
        <dbReference type="EMBL" id="NKX45556.1"/>
    </source>
</evidence>
<dbReference type="GO" id="GO:0004674">
    <property type="term" value="F:protein serine/threonine kinase activity"/>
    <property type="evidence" value="ECO:0007669"/>
    <property type="project" value="UniProtKB-KW"/>
</dbReference>